<gene>
    <name evidence="1" type="ordered locus">msl7881</name>
</gene>
<protein>
    <submittedName>
        <fullName evidence="1">Msl7881 protein</fullName>
    </submittedName>
</protein>
<dbReference type="EMBL" id="BA000012">
    <property type="protein sequence ID" value="BAB54252.1"/>
    <property type="molecule type" value="Genomic_DNA"/>
</dbReference>
<dbReference type="HOGENOM" id="CLU_2668541_0_0_5"/>
<reference evidence="1 2" key="1">
    <citation type="journal article" date="2000" name="DNA Res.">
        <title>Complete genome structure of the nitrogen-fixing symbiotic bacterium Mesorhizobium loti.</title>
        <authorList>
            <person name="Kaneko T."/>
            <person name="Nakamura Y."/>
            <person name="Sato S."/>
            <person name="Asamizu E."/>
            <person name="Kato T."/>
            <person name="Sasamoto S."/>
            <person name="Watanabe A."/>
            <person name="Idesawa K."/>
            <person name="Ishikawa A."/>
            <person name="Kawashima K."/>
            <person name="Kimura T."/>
            <person name="Kishida Y."/>
            <person name="Kiyokawa C."/>
            <person name="Kohara M."/>
            <person name="Matsumoto M."/>
            <person name="Matsuno A."/>
            <person name="Mochizuki Y."/>
            <person name="Nakayama S."/>
            <person name="Nakazaki N."/>
            <person name="Shimpo S."/>
            <person name="Sugimoto M."/>
            <person name="Takeuchi C."/>
            <person name="Yamada M."/>
            <person name="Tabata S."/>
        </authorList>
    </citation>
    <scope>NUCLEOTIDE SEQUENCE [LARGE SCALE GENOMIC DNA]</scope>
    <source>
        <strain evidence="2">LMG 29417 / CECT 9101 / MAFF 303099</strain>
    </source>
</reference>
<sequence length="75" mass="8404">MPNRQKNNATVLSCLSQRMAADATILWLRHFTTGCAEVPLRAYAIAQWTALSTYALNAIVEIIDVTAWNGHLRLF</sequence>
<accession>Q984R1</accession>
<dbReference type="AlphaFoldDB" id="Q984R1"/>
<dbReference type="KEGG" id="mlo:msl7881"/>
<evidence type="ECO:0000313" key="2">
    <source>
        <dbReference type="Proteomes" id="UP000000552"/>
    </source>
</evidence>
<name>Q984R1_RHILO</name>
<evidence type="ECO:0000313" key="1">
    <source>
        <dbReference type="EMBL" id="BAB54252.1"/>
    </source>
</evidence>
<organism evidence="1 2">
    <name type="scientific">Mesorhizobium japonicum (strain LMG 29417 / CECT 9101 / MAFF 303099)</name>
    <name type="common">Mesorhizobium loti (strain MAFF 303099)</name>
    <dbReference type="NCBI Taxonomy" id="266835"/>
    <lineage>
        <taxon>Bacteria</taxon>
        <taxon>Pseudomonadati</taxon>
        <taxon>Pseudomonadota</taxon>
        <taxon>Alphaproteobacteria</taxon>
        <taxon>Hyphomicrobiales</taxon>
        <taxon>Phyllobacteriaceae</taxon>
        <taxon>Mesorhizobium</taxon>
    </lineage>
</organism>
<dbReference type="Proteomes" id="UP000000552">
    <property type="component" value="Chromosome"/>
</dbReference>
<proteinExistence type="predicted"/>